<dbReference type="GO" id="GO:0005886">
    <property type="term" value="C:plasma membrane"/>
    <property type="evidence" value="ECO:0007669"/>
    <property type="project" value="UniProtKB-SubCell"/>
</dbReference>
<keyword evidence="4 6" id="KW-1133">Transmembrane helix</keyword>
<name>A0A2G1ML57_9RHOB</name>
<evidence type="ECO:0000256" key="2">
    <source>
        <dbReference type="ARBA" id="ARBA00007165"/>
    </source>
</evidence>
<dbReference type="EMBL" id="NQWH01000003">
    <property type="protein sequence ID" value="PHP29465.1"/>
    <property type="molecule type" value="Genomic_DNA"/>
</dbReference>
<dbReference type="OrthoDB" id="6079986at2"/>
<evidence type="ECO:0000256" key="1">
    <source>
        <dbReference type="ARBA" id="ARBA00004370"/>
    </source>
</evidence>
<feature type="transmembrane region" description="Helical" evidence="6">
    <location>
        <begin position="6"/>
        <end position="24"/>
    </location>
</feature>
<dbReference type="AlphaFoldDB" id="A0A2G1ML57"/>
<proteinExistence type="inferred from homology"/>
<dbReference type="Pfam" id="PF02104">
    <property type="entry name" value="SURF1"/>
    <property type="match status" value="1"/>
</dbReference>
<dbReference type="PROSITE" id="PS50895">
    <property type="entry name" value="SURF1"/>
    <property type="match status" value="1"/>
</dbReference>
<gene>
    <name evidence="7" type="ORF">CJ301_03105</name>
</gene>
<feature type="transmembrane region" description="Helical" evidence="6">
    <location>
        <begin position="193"/>
        <end position="215"/>
    </location>
</feature>
<organism evidence="7 8">
    <name type="scientific">Limimaricola cinnabarinus</name>
    <dbReference type="NCBI Taxonomy" id="1125964"/>
    <lineage>
        <taxon>Bacteria</taxon>
        <taxon>Pseudomonadati</taxon>
        <taxon>Pseudomonadota</taxon>
        <taxon>Alphaproteobacteria</taxon>
        <taxon>Rhodobacterales</taxon>
        <taxon>Paracoccaceae</taxon>
        <taxon>Limimaricola</taxon>
    </lineage>
</organism>
<comment type="caution">
    <text evidence="7">The sequence shown here is derived from an EMBL/GenBank/DDBJ whole genome shotgun (WGS) entry which is preliminary data.</text>
</comment>
<evidence type="ECO:0000313" key="8">
    <source>
        <dbReference type="Proteomes" id="UP000221860"/>
    </source>
</evidence>
<keyword evidence="8" id="KW-1185">Reference proteome</keyword>
<evidence type="ECO:0000313" key="7">
    <source>
        <dbReference type="EMBL" id="PHP29465.1"/>
    </source>
</evidence>
<dbReference type="PANTHER" id="PTHR23427">
    <property type="entry name" value="SURFEIT LOCUS PROTEIN"/>
    <property type="match status" value="1"/>
</dbReference>
<keyword evidence="6" id="KW-1003">Cell membrane</keyword>
<dbReference type="RefSeq" id="WP_099274065.1">
    <property type="nucleotide sequence ID" value="NZ_KZ304951.1"/>
</dbReference>
<accession>A0A2G1ML57</accession>
<reference evidence="7 8" key="1">
    <citation type="submission" date="2017-08" db="EMBL/GenBank/DDBJ databases">
        <title>Draft Genome Sequence of Loktanella cinnabarina Strain XM1, Isolated from Coastal Surface Water.</title>
        <authorList>
            <person name="Ma R."/>
            <person name="Wang J."/>
            <person name="Wang Q."/>
            <person name="Ma Z."/>
            <person name="Li J."/>
            <person name="Chen L."/>
        </authorList>
    </citation>
    <scope>NUCLEOTIDE SEQUENCE [LARGE SCALE GENOMIC DNA]</scope>
    <source>
        <strain evidence="7 8">XM1</strain>
    </source>
</reference>
<dbReference type="PROSITE" id="PS51257">
    <property type="entry name" value="PROKAR_LIPOPROTEIN"/>
    <property type="match status" value="1"/>
</dbReference>
<evidence type="ECO:0000256" key="3">
    <source>
        <dbReference type="ARBA" id="ARBA00022692"/>
    </source>
</evidence>
<dbReference type="InterPro" id="IPR002994">
    <property type="entry name" value="Surf1/Shy1"/>
</dbReference>
<dbReference type="PANTHER" id="PTHR23427:SF2">
    <property type="entry name" value="SURFEIT LOCUS PROTEIN 1"/>
    <property type="match status" value="1"/>
</dbReference>
<sequence>MRRTLLPLLMGLLGCAILVWLGVWQMQRLSWKTAILADLDARILAAPVPLSGLDTADPQAQRYLPVVAQGRLTGEELHVLSAADGPGYRVIGVLDTDRRRVMVDLGFVPLGAKDLEREVSDLMVTGNLHWPQEVDDWTPAPDTPANIWYARDVAPMAAALGTAPLMIVARRLTPEVGTAPMPLDSAAVPNDHLGYALTWFSLALVWAVMTGLFLWRGRRPAS</sequence>
<protein>
    <recommendedName>
        <fullName evidence="6">SURF1-like protein</fullName>
    </recommendedName>
</protein>
<dbReference type="CDD" id="cd06662">
    <property type="entry name" value="SURF1"/>
    <property type="match status" value="1"/>
</dbReference>
<evidence type="ECO:0000256" key="4">
    <source>
        <dbReference type="ARBA" id="ARBA00022989"/>
    </source>
</evidence>
<evidence type="ECO:0000256" key="5">
    <source>
        <dbReference type="ARBA" id="ARBA00023136"/>
    </source>
</evidence>
<dbReference type="InterPro" id="IPR045214">
    <property type="entry name" value="Surf1/Surf4"/>
</dbReference>
<keyword evidence="3 6" id="KW-0812">Transmembrane</keyword>
<comment type="subcellular location">
    <subcellularLocation>
        <location evidence="6">Cell membrane</location>
        <topology evidence="6">Multi-pass membrane protein</topology>
    </subcellularLocation>
    <subcellularLocation>
        <location evidence="1">Membrane</location>
    </subcellularLocation>
</comment>
<dbReference type="Proteomes" id="UP000221860">
    <property type="component" value="Unassembled WGS sequence"/>
</dbReference>
<comment type="similarity">
    <text evidence="2 6">Belongs to the SURF1 family.</text>
</comment>
<keyword evidence="5 6" id="KW-0472">Membrane</keyword>
<evidence type="ECO:0000256" key="6">
    <source>
        <dbReference type="RuleBase" id="RU363076"/>
    </source>
</evidence>